<feature type="binding site" evidence="8">
    <location>
        <position position="22"/>
    </location>
    <ligand>
        <name>ATP</name>
        <dbReference type="ChEBI" id="CHEBI:30616"/>
    </ligand>
</feature>
<dbReference type="GO" id="GO:0031124">
    <property type="term" value="P:mRNA 3'-end processing"/>
    <property type="evidence" value="ECO:0007669"/>
    <property type="project" value="UniProtKB-UniRule"/>
</dbReference>
<dbReference type="Pfam" id="PF16573">
    <property type="entry name" value="CLP1_N"/>
    <property type="match status" value="1"/>
</dbReference>
<dbReference type="Gene3D" id="2.60.120.1030">
    <property type="entry name" value="Clp1, DNA binding domain"/>
    <property type="match status" value="1"/>
</dbReference>
<evidence type="ECO:0000259" key="11">
    <source>
        <dbReference type="Pfam" id="PF16573"/>
    </source>
</evidence>
<dbReference type="SUPFAM" id="SSF52540">
    <property type="entry name" value="P-loop containing nucleoside triphosphate hydrolases"/>
    <property type="match status" value="1"/>
</dbReference>
<dbReference type="InterPro" id="IPR010655">
    <property type="entry name" value="Clp1_C"/>
</dbReference>
<evidence type="ECO:0000256" key="8">
    <source>
        <dbReference type="HAMAP-Rule" id="MF_03035"/>
    </source>
</evidence>
<evidence type="ECO:0000256" key="7">
    <source>
        <dbReference type="ARBA" id="ARBA00023242"/>
    </source>
</evidence>
<organism evidence="13 14">
    <name type="scientific">Naganishia liquefaciens</name>
    <dbReference type="NCBI Taxonomy" id="104408"/>
    <lineage>
        <taxon>Eukaryota</taxon>
        <taxon>Fungi</taxon>
        <taxon>Dikarya</taxon>
        <taxon>Basidiomycota</taxon>
        <taxon>Agaricomycotina</taxon>
        <taxon>Tremellomycetes</taxon>
        <taxon>Filobasidiales</taxon>
        <taxon>Filobasidiaceae</taxon>
        <taxon>Naganishia</taxon>
    </lineage>
</organism>
<dbReference type="InterPro" id="IPR032324">
    <property type="entry name" value="Clp1_N"/>
</dbReference>
<comment type="function">
    <text evidence="8">Required for endonucleolytic cleavage during polyadenylation-dependent pre-mRNA 3'-end formation.</text>
</comment>
<dbReference type="GO" id="GO:0006388">
    <property type="term" value="P:tRNA splicing, via endonucleolytic cleavage and ligation"/>
    <property type="evidence" value="ECO:0007669"/>
    <property type="project" value="TreeGrafter"/>
</dbReference>
<evidence type="ECO:0000313" key="14">
    <source>
        <dbReference type="Proteomes" id="UP000620104"/>
    </source>
</evidence>
<reference evidence="13" key="1">
    <citation type="submission" date="2020-07" db="EMBL/GenBank/DDBJ databases">
        <title>Draft Genome Sequence of a Deep-Sea Yeast, Naganishia (Cryptococcus) liquefaciens strain N6.</title>
        <authorList>
            <person name="Han Y.W."/>
            <person name="Kajitani R."/>
            <person name="Morimoto H."/>
            <person name="Parhat M."/>
            <person name="Tsubouchi H."/>
            <person name="Bakenova O."/>
            <person name="Ogata M."/>
            <person name="Argunhan B."/>
            <person name="Aoki R."/>
            <person name="Kajiwara S."/>
            <person name="Itoh T."/>
            <person name="Iwasaki H."/>
        </authorList>
    </citation>
    <scope>NUCLEOTIDE SEQUENCE</scope>
    <source>
        <strain evidence="13">N6</strain>
    </source>
</reference>
<dbReference type="GO" id="GO:0005524">
    <property type="term" value="F:ATP binding"/>
    <property type="evidence" value="ECO:0007669"/>
    <property type="project" value="UniProtKB-UniRule"/>
</dbReference>
<dbReference type="InterPro" id="IPR038238">
    <property type="entry name" value="Clp1_C_sf"/>
</dbReference>
<dbReference type="Gene3D" id="2.40.30.330">
    <property type="entry name" value="Pre-mRNA cleavage complex subunit Clp1, C-terminal domain"/>
    <property type="match status" value="1"/>
</dbReference>
<feature type="domain" description="Clp1 C-terminal" evidence="10">
    <location>
        <begin position="395"/>
        <end position="464"/>
    </location>
</feature>
<evidence type="ECO:0000256" key="1">
    <source>
        <dbReference type="ARBA" id="ARBA00004123"/>
    </source>
</evidence>
<comment type="similarity">
    <text evidence="8">Belongs to the Clp1 family. Clp1 subfamily.</text>
</comment>
<feature type="domain" description="Clp1 P-loop" evidence="12">
    <location>
        <begin position="152"/>
        <end position="373"/>
    </location>
</feature>
<keyword evidence="7 8" id="KW-0539">Nucleus</keyword>
<feature type="binding site" evidence="8">
    <location>
        <begin position="155"/>
        <end position="160"/>
    </location>
    <ligand>
        <name>ATP</name>
        <dbReference type="ChEBI" id="CHEBI:30616"/>
    </ligand>
</feature>
<dbReference type="Gene3D" id="3.40.50.300">
    <property type="entry name" value="P-loop containing nucleotide triphosphate hydrolases"/>
    <property type="match status" value="1"/>
</dbReference>
<feature type="domain" description="Clp1 N-terminal" evidence="11">
    <location>
        <begin position="17"/>
        <end position="107"/>
    </location>
</feature>
<dbReference type="PANTHER" id="PTHR12755:SF6">
    <property type="entry name" value="POLYRIBONUCLEOTIDE 5'-HYDROXYL-KINASE CLP1"/>
    <property type="match status" value="1"/>
</dbReference>
<feature type="region of interest" description="Disordered" evidence="9">
    <location>
        <begin position="115"/>
        <end position="138"/>
    </location>
</feature>
<dbReference type="AlphaFoldDB" id="A0A8H3TQU4"/>
<gene>
    <name evidence="8" type="primary">CLP1</name>
    <name evidence="13" type="ORF">NliqN6_1870</name>
</gene>
<feature type="region of interest" description="Disordered" evidence="9">
    <location>
        <begin position="466"/>
        <end position="537"/>
    </location>
</feature>
<dbReference type="GO" id="GO:0051731">
    <property type="term" value="F:polynucleotide 5'-hydroxyl-kinase activity"/>
    <property type="evidence" value="ECO:0007669"/>
    <property type="project" value="InterPro"/>
</dbReference>
<evidence type="ECO:0000259" key="12">
    <source>
        <dbReference type="Pfam" id="PF16575"/>
    </source>
</evidence>
<keyword evidence="5 8" id="KW-0547">Nucleotide-binding</keyword>
<feature type="compositionally biased region" description="Acidic residues" evidence="9">
    <location>
        <begin position="517"/>
        <end position="533"/>
    </location>
</feature>
<evidence type="ECO:0000256" key="6">
    <source>
        <dbReference type="ARBA" id="ARBA00022840"/>
    </source>
</evidence>
<dbReference type="InterPro" id="IPR038239">
    <property type="entry name" value="Clp1_N_sf"/>
</dbReference>
<comment type="subunit">
    <text evidence="8">Component of a pre-mRNA cleavage factor complex. Interacts directly with PCF11.</text>
</comment>
<dbReference type="InterPro" id="IPR045116">
    <property type="entry name" value="Clp1/Grc3"/>
</dbReference>
<comment type="subcellular location">
    <subcellularLocation>
        <location evidence="1 8">Nucleus</location>
    </subcellularLocation>
</comment>
<proteinExistence type="inferred from homology"/>
<feature type="compositionally biased region" description="Basic and acidic residues" evidence="9">
    <location>
        <begin position="493"/>
        <end position="516"/>
    </location>
</feature>
<keyword evidence="4 8" id="KW-0507">mRNA processing</keyword>
<dbReference type="InterPro" id="IPR028606">
    <property type="entry name" value="Clp1"/>
</dbReference>
<evidence type="ECO:0000313" key="13">
    <source>
        <dbReference type="EMBL" id="GHJ85468.1"/>
    </source>
</evidence>
<accession>A0A8H3TQU4</accession>
<name>A0A8H3TQU4_9TREE</name>
<feature type="binding site" evidence="8">
    <location>
        <position position="63"/>
    </location>
    <ligand>
        <name>ATP</name>
        <dbReference type="ChEBI" id="CHEBI:30616"/>
    </ligand>
</feature>
<protein>
    <recommendedName>
        <fullName evidence="3">Polynucleotide 5'-hydroxyl-kinase GRC3</fullName>
    </recommendedName>
    <alternativeName>
        <fullName evidence="2">Polynucleotide 5'-hydroxyl-kinase grc3</fullName>
    </alternativeName>
</protein>
<dbReference type="Pfam" id="PF06807">
    <property type="entry name" value="Clp1"/>
    <property type="match status" value="2"/>
</dbReference>
<evidence type="ECO:0000259" key="10">
    <source>
        <dbReference type="Pfam" id="PF06807"/>
    </source>
</evidence>
<dbReference type="GO" id="GO:0005849">
    <property type="term" value="C:mRNA cleavage factor complex"/>
    <property type="evidence" value="ECO:0007669"/>
    <property type="project" value="UniProtKB-UniRule"/>
</dbReference>
<evidence type="ECO:0000256" key="2">
    <source>
        <dbReference type="ARBA" id="ARBA00018706"/>
    </source>
</evidence>
<dbReference type="Proteomes" id="UP000620104">
    <property type="component" value="Unassembled WGS sequence"/>
</dbReference>
<feature type="region of interest" description="Disordered" evidence="9">
    <location>
        <begin position="190"/>
        <end position="220"/>
    </location>
</feature>
<dbReference type="Pfam" id="PF16575">
    <property type="entry name" value="CLP1_P"/>
    <property type="match status" value="1"/>
</dbReference>
<feature type="domain" description="Clp1 C-terminal" evidence="10">
    <location>
        <begin position="538"/>
        <end position="585"/>
    </location>
</feature>
<evidence type="ECO:0000256" key="5">
    <source>
        <dbReference type="ARBA" id="ARBA00022741"/>
    </source>
</evidence>
<feature type="compositionally biased region" description="Polar residues" evidence="9">
    <location>
        <begin position="196"/>
        <end position="206"/>
    </location>
</feature>
<dbReference type="PANTHER" id="PTHR12755">
    <property type="entry name" value="CLEAVAGE/POLYADENYLATION FACTOR IA SUBUNIT CLP1P"/>
    <property type="match status" value="1"/>
</dbReference>
<dbReference type="HAMAP" id="MF_03035">
    <property type="entry name" value="Clp1"/>
    <property type="match status" value="1"/>
</dbReference>
<dbReference type="InterPro" id="IPR027417">
    <property type="entry name" value="P-loop_NTPase"/>
</dbReference>
<dbReference type="InterPro" id="IPR032319">
    <property type="entry name" value="CLP1_P"/>
</dbReference>
<sequence length="587" mass="63430">MQAHTHTPGAGHVTYDLDPASEWRFELEENEALAVRVLSPDPVFINSQEIPPNTWYPLYGDLKAVIWSPLPGGRIEVSSAPSTCYESTSSTFPFLTNLHLALERRRILARRAIRARKARNNKTTTAPGANGHDADADADADLEAGPRVMVLGPANAGKSTMIKNLVNLALGSGMGWAPVVVSLDPSNSPHLVPGSLSLSTPTQTAPTHHPSHYLGSPPTTSAATTLASDVPTVGWYVGTSELAGAGTHKTCFPLWSRIIGSMQDAWEQRREKDDICRASGVFIDTASAMTLPTLGAPKGSNVRYGLVREAAEAFDVDVMVVIGNEKLTIEMQKMFTKNGVTVISAPKSGGVVELDETYRNRIKSQQTKTYFYGEPPLPPSLAELPGRMVAMEANLHPHSFTVSWDDLEIYRIGEETAAPSSALPMGSTRVLSATRLTKVDPSAPASVHRLQNAVVGLVIVSDADKREDLQTGPDGGVDGVKQEETTDTGDVPEAVKHESEAPPKTEENGESVKEETDAAEAEVEEEEGEEDGEPIWKEEIGWREVCGFLTITKIDTVKRKYELLTPSPGRLPSRVAIVGSVEWVEDM</sequence>
<dbReference type="OrthoDB" id="258143at2759"/>
<keyword evidence="6 8" id="KW-0067">ATP-binding</keyword>
<comment type="caution">
    <text evidence="13">The sequence shown here is derived from an EMBL/GenBank/DDBJ whole genome shotgun (WGS) entry which is preliminary data.</text>
</comment>
<evidence type="ECO:0000256" key="4">
    <source>
        <dbReference type="ARBA" id="ARBA00022664"/>
    </source>
</evidence>
<keyword evidence="14" id="KW-1185">Reference proteome</keyword>
<evidence type="ECO:0000256" key="9">
    <source>
        <dbReference type="SAM" id="MobiDB-lite"/>
    </source>
</evidence>
<evidence type="ECO:0000256" key="3">
    <source>
        <dbReference type="ARBA" id="ARBA00019824"/>
    </source>
</evidence>
<dbReference type="EMBL" id="BLZA01000011">
    <property type="protein sequence ID" value="GHJ85468.1"/>
    <property type="molecule type" value="Genomic_DNA"/>
</dbReference>